<organism evidence="1 2">
    <name type="scientific">Dyella thiooxydans</name>
    <dbReference type="NCBI Taxonomy" id="445710"/>
    <lineage>
        <taxon>Bacteria</taxon>
        <taxon>Pseudomonadati</taxon>
        <taxon>Pseudomonadota</taxon>
        <taxon>Gammaproteobacteria</taxon>
        <taxon>Lysobacterales</taxon>
        <taxon>Rhodanobacteraceae</taxon>
        <taxon>Dyella</taxon>
    </lineage>
</organism>
<sequence length="131" mass="15169">MSDTMKSMPRLEDVLAELREREPIFHRPESGAGPGDGEQITEETFWEIGASGQRYSRPEVLDILSQRVAHPPREHLRTEGFECHPLSPSLYLLTYVLWQEQRGSRRTTLWRRTVDGWKAVFHQGTLLTPRA</sequence>
<dbReference type="STRING" id="445710.ATSB10_12330"/>
<name>A0A160N078_9GAMM</name>
<evidence type="ECO:0000313" key="2">
    <source>
        <dbReference type="Proteomes" id="UP000077255"/>
    </source>
</evidence>
<dbReference type="PATRIC" id="fig|445710.3.peg.1233"/>
<dbReference type="KEGG" id="dtx:ATSB10_12330"/>
<dbReference type="OrthoDB" id="121974at2"/>
<proteinExistence type="predicted"/>
<dbReference type="Proteomes" id="UP000077255">
    <property type="component" value="Chromosome"/>
</dbReference>
<evidence type="ECO:0000313" key="1">
    <source>
        <dbReference type="EMBL" id="AND68687.1"/>
    </source>
</evidence>
<accession>A0A160N078</accession>
<keyword evidence="2" id="KW-1185">Reference proteome</keyword>
<dbReference type="AlphaFoldDB" id="A0A160N078"/>
<reference evidence="1 2" key="1">
    <citation type="submission" date="2016-02" db="EMBL/GenBank/DDBJ databases">
        <title>Complete genome sequencing and analysis of ATSB10, Dyella thiooxydans isolated from rhizosphere soil of sunflower (Helianthus annuus L.).</title>
        <authorList>
            <person name="Lee Y."/>
            <person name="Hwangbo K."/>
            <person name="Chung H."/>
            <person name="Yoo J."/>
            <person name="Kim K.Y."/>
            <person name="Sa T.M."/>
            <person name="Um Y."/>
            <person name="Madhaiyan M."/>
        </authorList>
    </citation>
    <scope>NUCLEOTIDE SEQUENCE [LARGE SCALE GENOMIC DNA]</scope>
    <source>
        <strain evidence="1 2">ATSB10</strain>
    </source>
</reference>
<dbReference type="EMBL" id="CP014841">
    <property type="protein sequence ID" value="AND68687.1"/>
    <property type="molecule type" value="Genomic_DNA"/>
</dbReference>
<evidence type="ECO:0008006" key="3">
    <source>
        <dbReference type="Google" id="ProtNLM"/>
    </source>
</evidence>
<dbReference type="RefSeq" id="WP_063671271.1">
    <property type="nucleotide sequence ID" value="NZ_CP014841.1"/>
</dbReference>
<gene>
    <name evidence="1" type="ORF">ATSB10_12330</name>
</gene>
<dbReference type="InterPro" id="IPR032710">
    <property type="entry name" value="NTF2-like_dom_sf"/>
</dbReference>
<protein>
    <recommendedName>
        <fullName evidence="3">DUF4440 domain-containing protein</fullName>
    </recommendedName>
</protein>
<dbReference type="SUPFAM" id="SSF54427">
    <property type="entry name" value="NTF2-like"/>
    <property type="match status" value="1"/>
</dbReference>